<dbReference type="InterPro" id="IPR027417">
    <property type="entry name" value="P-loop_NTPase"/>
</dbReference>
<feature type="compositionally biased region" description="Low complexity" evidence="1">
    <location>
        <begin position="207"/>
        <end position="219"/>
    </location>
</feature>
<dbReference type="InterPro" id="IPR036063">
    <property type="entry name" value="Smr_dom_sf"/>
</dbReference>
<evidence type="ECO:0000256" key="1">
    <source>
        <dbReference type="SAM" id="MobiDB-lite"/>
    </source>
</evidence>
<feature type="region of interest" description="Disordered" evidence="1">
    <location>
        <begin position="417"/>
        <end position="437"/>
    </location>
</feature>
<gene>
    <name evidence="3" type="ORF">WKI299_LOCUS12562</name>
</gene>
<protein>
    <recommendedName>
        <fullName evidence="2">Smr domain-containing protein</fullName>
    </recommendedName>
</protein>
<dbReference type="Gene3D" id="3.40.50.300">
    <property type="entry name" value="P-loop containing nucleotide triphosphate hydrolases"/>
    <property type="match status" value="1"/>
</dbReference>
<dbReference type="SUPFAM" id="SSF160443">
    <property type="entry name" value="SMR domain-like"/>
    <property type="match status" value="1"/>
</dbReference>
<dbReference type="EMBL" id="CAJNRF010004668">
    <property type="protein sequence ID" value="CAF2063233.1"/>
    <property type="molecule type" value="Genomic_DNA"/>
</dbReference>
<dbReference type="PROSITE" id="PS50828">
    <property type="entry name" value="SMR"/>
    <property type="match status" value="1"/>
</dbReference>
<feature type="compositionally biased region" description="Polar residues" evidence="1">
    <location>
        <begin position="220"/>
        <end position="231"/>
    </location>
</feature>
<feature type="domain" description="Smr" evidence="2">
    <location>
        <begin position="1530"/>
        <end position="1609"/>
    </location>
</feature>
<dbReference type="SMART" id="SM00463">
    <property type="entry name" value="SMR"/>
    <property type="match status" value="1"/>
</dbReference>
<dbReference type="Pfam" id="PF13671">
    <property type="entry name" value="AAA_33"/>
    <property type="match status" value="1"/>
</dbReference>
<dbReference type="InterPro" id="IPR052772">
    <property type="entry name" value="Endo/PolyKinase_Domain-Protein"/>
</dbReference>
<reference evidence="3" key="1">
    <citation type="submission" date="2021-02" db="EMBL/GenBank/DDBJ databases">
        <authorList>
            <person name="Nowell W R."/>
        </authorList>
    </citation>
    <scope>NUCLEOTIDE SEQUENCE</scope>
</reference>
<feature type="compositionally biased region" description="Low complexity" evidence="1">
    <location>
        <begin position="965"/>
        <end position="984"/>
    </location>
</feature>
<feature type="compositionally biased region" description="Basic and acidic residues" evidence="1">
    <location>
        <begin position="45"/>
        <end position="60"/>
    </location>
</feature>
<comment type="caution">
    <text evidence="3">The sequence shown here is derived from an EMBL/GenBank/DDBJ whole genome shotgun (WGS) entry which is preliminary data.</text>
</comment>
<evidence type="ECO:0000313" key="3">
    <source>
        <dbReference type="EMBL" id="CAF2063233.1"/>
    </source>
</evidence>
<feature type="region of interest" description="Disordered" evidence="1">
    <location>
        <begin position="79"/>
        <end position="111"/>
    </location>
</feature>
<dbReference type="PANTHER" id="PTHR46535">
    <property type="entry name" value="NEDD4-BINDING PROTEIN 2"/>
    <property type="match status" value="1"/>
</dbReference>
<dbReference type="InterPro" id="IPR002625">
    <property type="entry name" value="Smr_dom"/>
</dbReference>
<feature type="region of interest" description="Disordered" evidence="1">
    <location>
        <begin position="1034"/>
        <end position="1054"/>
    </location>
</feature>
<dbReference type="SMART" id="SM01162">
    <property type="entry name" value="DUF1771"/>
    <property type="match status" value="1"/>
</dbReference>
<dbReference type="Pfam" id="PF08590">
    <property type="entry name" value="DUF1771"/>
    <property type="match status" value="1"/>
</dbReference>
<dbReference type="SUPFAM" id="SSF52540">
    <property type="entry name" value="P-loop containing nucleoside triphosphate hydrolases"/>
    <property type="match status" value="1"/>
</dbReference>
<feature type="compositionally biased region" description="Low complexity" evidence="1">
    <location>
        <begin position="470"/>
        <end position="480"/>
    </location>
</feature>
<dbReference type="GO" id="GO:0005634">
    <property type="term" value="C:nucleus"/>
    <property type="evidence" value="ECO:0007669"/>
    <property type="project" value="TreeGrafter"/>
</dbReference>
<evidence type="ECO:0000313" key="4">
    <source>
        <dbReference type="Proteomes" id="UP000663856"/>
    </source>
</evidence>
<dbReference type="InterPro" id="IPR013899">
    <property type="entry name" value="DUF1771"/>
</dbReference>
<name>A0A816QNC4_9BILA</name>
<feature type="region of interest" description="Disordered" evidence="1">
    <location>
        <begin position="26"/>
        <end position="66"/>
    </location>
</feature>
<feature type="region of interest" description="Disordered" evidence="1">
    <location>
        <begin position="150"/>
        <end position="242"/>
    </location>
</feature>
<feature type="region of interest" description="Disordered" evidence="1">
    <location>
        <begin position="939"/>
        <end position="984"/>
    </location>
</feature>
<feature type="compositionally biased region" description="Basic residues" evidence="1">
    <location>
        <begin position="954"/>
        <end position="964"/>
    </location>
</feature>
<accession>A0A816QNC4</accession>
<feature type="region of interest" description="Disordered" evidence="1">
    <location>
        <begin position="470"/>
        <end position="526"/>
    </location>
</feature>
<evidence type="ECO:0000259" key="2">
    <source>
        <dbReference type="PROSITE" id="PS50828"/>
    </source>
</evidence>
<dbReference type="Gene3D" id="3.30.1370.110">
    <property type="match status" value="1"/>
</dbReference>
<feature type="compositionally biased region" description="Low complexity" evidence="1">
    <location>
        <begin position="154"/>
        <end position="194"/>
    </location>
</feature>
<dbReference type="PANTHER" id="PTHR46535:SF1">
    <property type="entry name" value="NEDD4-BINDING PROTEIN 2"/>
    <property type="match status" value="1"/>
</dbReference>
<feature type="compositionally biased region" description="Low complexity" evidence="1">
    <location>
        <begin position="1043"/>
        <end position="1052"/>
    </location>
</feature>
<feature type="compositionally biased region" description="Polar residues" evidence="1">
    <location>
        <begin position="195"/>
        <end position="206"/>
    </location>
</feature>
<dbReference type="Proteomes" id="UP000663856">
    <property type="component" value="Unassembled WGS sequence"/>
</dbReference>
<organism evidence="3 4">
    <name type="scientific">Rotaria magnacalcarata</name>
    <dbReference type="NCBI Taxonomy" id="392030"/>
    <lineage>
        <taxon>Eukaryota</taxon>
        <taxon>Metazoa</taxon>
        <taxon>Spiralia</taxon>
        <taxon>Gnathifera</taxon>
        <taxon>Rotifera</taxon>
        <taxon>Eurotatoria</taxon>
        <taxon>Bdelloidea</taxon>
        <taxon>Philodinida</taxon>
        <taxon>Philodinidae</taxon>
        <taxon>Rotaria</taxon>
    </lineage>
</organism>
<proteinExistence type="predicted"/>
<dbReference type="GO" id="GO:0004519">
    <property type="term" value="F:endonuclease activity"/>
    <property type="evidence" value="ECO:0007669"/>
    <property type="project" value="TreeGrafter"/>
</dbReference>
<sequence>MTTQSENGSISEINGNNLTISVIKESSSNEYEKNREESTIIDENEEKHISTHGTEERNNINDDTEINSNSITKVNINEEHQQQKEETTAVNDHEDDNLSKRSFNSKYKHSSMPYHRAPYYMNGHPYGPAPYYYYQVAPITEKPPPLMVIPTQPPSTTTTTAVSSTSPTMTTTTTATATTMTTDNQTSNSTTASSQNLPSRSRQTSANENESNSQQSSSQISTMTGLQSTTNGRRHRSILPRGSCNYYSHHPPPPLMATPPGVLFPYPPTFHQPGHVAYNIRTPDEFELLAFQQQVMNLPSPLNWSLEAGYHPYPPYSIYDQAAYMYNNSLTMNSNSSLLNPEAAEWVPPITDKDVSSSDSNILIDDEINFPPLNNNRVEENNSEPQIQVDAIVERESTNNTEDKTTITSSKIDTTVINSSSSQDDHKSISSSSSKSTTISYSNVILQALDANKPNKTTNINTNNQNLTQNQCRQQQSTNQAHVQLPPRDRTNKQLKPQVPITKDIPSRRRPPTLNRNNFHGIRNPLSTELTKPQQHITDDWIEVKSKKTKKFDRSITDIQYENSTNISQKSLSDQHLTKTLSPPSSLSSISDNTMGTFTSEEDDDKNDLNTVSNNKTIIVDENEIRTTTTKDYNQIIIDDIHRRLDNGEKLLILMRGCPGSGKSTLAKSLNNGYNGQIFSTDEYRLDLTKVDTVHLGTHELGERSSINFYMFKRQVFVLFLVSDTLRKQISPIIIDNTNSTLLEMKPYATMGREAGYGIILVEPQTPWRYKARELAKRNIHNIPLRRIKEMLNHFEQNVTVESLVGQTKPNLFVPSQAQNILEQNGIDNKPIDPILTSKKSYNIIDDSNILNDVRLCINDMILFLTSTFYQTSQSSSLSLSFSDLSLIQTSSSPTTPTTPHSLFHRSLSRFSSTTSSQDHSFTNEHLLRLPPTVFPRCIEKLTPPSSTNSSIIGKKRRKNKNKQQQRQQSNEIILNTNNNNNSYYNTMNESDNYLQQSTYSVILPEDYAGFCIIDEQNDDDCCDNFIENFDQQRNSQRDHSSVNHNNKSSSNNKKDELLNIIHNELTQPSVLTDQDPSRTMNHIALQCSSDDFNQEAAPSDRILIGHHLSTQQSTLSPPISPPAGYIECGIQVDLNENHIYSLSHIIELYSDRLSSQLVKQFYDLCNGDISWTQLQIEEYLKHNHEISTIPTLRQLSLNTLNQWNEELRHSNPLFDTISIGDLLQDINDDDVYEELILDNETSDNSIQFTDTNQMKLPESIINFLQELYGELPIQSSDSANGLSLPVDDDLSMSLYQALQRFFGVPNKINKPVNEKKLIKENKKLNKQRWNFPTQQESNVSSNKKTSGPSLKEIMNEELNYINTQKAVQKPQLDFASQHKLKQLKRNFPSLTDDFIYEMFCENESDYNLTLVCISSMLDENVSISMPEKSPSLSTSAAATATSNYRSTLTTETIHESYETLRRDARFHASKRKECFNKADQANRHGMIGVASYYINQAREQARLMKDANRTASEHLSRIRLAKFRQTHQLDLHELYPDEALHLFKLAEEELNGGNRRTTPKSIEIITGYGKHSVYGGGSGKIRSTILAYLRQKNYKYSESNKGAIVVQF</sequence>